<evidence type="ECO:0000313" key="9">
    <source>
        <dbReference type="EMBL" id="WTU39955.1"/>
    </source>
</evidence>
<feature type="transmembrane region" description="Helical" evidence="7">
    <location>
        <begin position="20"/>
        <end position="41"/>
    </location>
</feature>
<evidence type="ECO:0000256" key="4">
    <source>
        <dbReference type="ARBA" id="ARBA00022692"/>
    </source>
</evidence>
<dbReference type="InterPro" id="IPR000515">
    <property type="entry name" value="MetI-like"/>
</dbReference>
<accession>A0AAU2GZ03</accession>
<keyword evidence="4 7" id="KW-0812">Transmembrane</keyword>
<dbReference type="InterPro" id="IPR010065">
    <property type="entry name" value="AA_ABC_transptr_permease_3TM"/>
</dbReference>
<comment type="subcellular location">
    <subcellularLocation>
        <location evidence="1 7">Cell membrane</location>
        <topology evidence="1 7">Multi-pass membrane protein</topology>
    </subcellularLocation>
</comment>
<sequence length="304" mass="32064">MSASVLYDAPGPKAVVRNRIYAVLGSLAILALLALSIVRLSDKGHLAPEMWDIFNYSGIRENIADGVVATLKAFGLAAVGSLVLGVLLAVARLSDHKPVRWAATGFIELFRSIPLLITIYAVWVGFLTDYSMWALALGLSIYNGCVQAEVLRAGVNSVPKGQREAAYALGMSKTQVMTSVLMPQAVRAMLPTIISQLVVTLKDTSLGFIILYPELLQTARLIASNTQVNGQYPYVSTIVVIGTIYVAMCMALSGLATWIERRGRRAKTGITMAAAAAPVTGADPVGTVVGAGAEVPDGPGGTTN</sequence>
<proteinExistence type="inferred from homology"/>
<dbReference type="InterPro" id="IPR035906">
    <property type="entry name" value="MetI-like_sf"/>
</dbReference>
<evidence type="ECO:0000256" key="7">
    <source>
        <dbReference type="RuleBase" id="RU363032"/>
    </source>
</evidence>
<dbReference type="NCBIfam" id="TIGR01726">
    <property type="entry name" value="HEQRo_perm_3TM"/>
    <property type="match status" value="1"/>
</dbReference>
<dbReference type="SUPFAM" id="SSF161098">
    <property type="entry name" value="MetI-like"/>
    <property type="match status" value="1"/>
</dbReference>
<dbReference type="Gene3D" id="1.10.3720.10">
    <property type="entry name" value="MetI-like"/>
    <property type="match status" value="1"/>
</dbReference>
<feature type="transmembrane region" description="Helical" evidence="7">
    <location>
        <begin position="232"/>
        <end position="259"/>
    </location>
</feature>
<protein>
    <submittedName>
        <fullName evidence="9">Amino acid ABC transporter permease</fullName>
    </submittedName>
</protein>
<dbReference type="PROSITE" id="PS50928">
    <property type="entry name" value="ABC_TM1"/>
    <property type="match status" value="1"/>
</dbReference>
<evidence type="ECO:0000256" key="6">
    <source>
        <dbReference type="ARBA" id="ARBA00023136"/>
    </source>
</evidence>
<comment type="similarity">
    <text evidence="7">Belongs to the binding-protein-dependent transport system permease family.</text>
</comment>
<feature type="domain" description="ABC transmembrane type-1" evidence="8">
    <location>
        <begin position="67"/>
        <end position="256"/>
    </location>
</feature>
<evidence type="ECO:0000256" key="2">
    <source>
        <dbReference type="ARBA" id="ARBA00022448"/>
    </source>
</evidence>
<dbReference type="GO" id="GO:0043190">
    <property type="term" value="C:ATP-binding cassette (ABC) transporter complex"/>
    <property type="evidence" value="ECO:0007669"/>
    <property type="project" value="InterPro"/>
</dbReference>
<dbReference type="AlphaFoldDB" id="A0AAU2GZ03"/>
<dbReference type="GO" id="GO:0006865">
    <property type="term" value="P:amino acid transport"/>
    <property type="evidence" value="ECO:0007669"/>
    <property type="project" value="TreeGrafter"/>
</dbReference>
<feature type="transmembrane region" description="Helical" evidence="7">
    <location>
        <begin position="73"/>
        <end position="93"/>
    </location>
</feature>
<dbReference type="GO" id="GO:0022857">
    <property type="term" value="F:transmembrane transporter activity"/>
    <property type="evidence" value="ECO:0007669"/>
    <property type="project" value="InterPro"/>
</dbReference>
<name>A0AAU2GZ03_9ACTN</name>
<organism evidence="9">
    <name type="scientific">Streptomyces sp. NBC_00060</name>
    <dbReference type="NCBI Taxonomy" id="2975636"/>
    <lineage>
        <taxon>Bacteria</taxon>
        <taxon>Bacillati</taxon>
        <taxon>Actinomycetota</taxon>
        <taxon>Actinomycetes</taxon>
        <taxon>Kitasatosporales</taxon>
        <taxon>Streptomycetaceae</taxon>
        <taxon>Streptomyces</taxon>
    </lineage>
</organism>
<dbReference type="Pfam" id="PF00528">
    <property type="entry name" value="BPD_transp_1"/>
    <property type="match status" value="1"/>
</dbReference>
<reference evidence="9" key="1">
    <citation type="submission" date="2022-10" db="EMBL/GenBank/DDBJ databases">
        <title>The complete genomes of actinobacterial strains from the NBC collection.</title>
        <authorList>
            <person name="Joergensen T.S."/>
            <person name="Alvarez Arevalo M."/>
            <person name="Sterndorff E.B."/>
            <person name="Faurdal D."/>
            <person name="Vuksanovic O."/>
            <person name="Mourched A.-S."/>
            <person name="Charusanti P."/>
            <person name="Shaw S."/>
            <person name="Blin K."/>
            <person name="Weber T."/>
        </authorList>
    </citation>
    <scope>NUCLEOTIDE SEQUENCE</scope>
    <source>
        <strain evidence="9">NBC_00060</strain>
    </source>
</reference>
<dbReference type="PANTHER" id="PTHR30614">
    <property type="entry name" value="MEMBRANE COMPONENT OF AMINO ACID ABC TRANSPORTER"/>
    <property type="match status" value="1"/>
</dbReference>
<dbReference type="InterPro" id="IPR043429">
    <property type="entry name" value="ArtM/GltK/GlnP/TcyL/YhdX-like"/>
</dbReference>
<dbReference type="PANTHER" id="PTHR30614:SF21">
    <property type="entry name" value="AMINO ACID ABC TRANSPORTER PERMEASE"/>
    <property type="match status" value="1"/>
</dbReference>
<keyword evidence="2 7" id="KW-0813">Transport</keyword>
<keyword evidence="3" id="KW-1003">Cell membrane</keyword>
<evidence type="ECO:0000259" key="8">
    <source>
        <dbReference type="PROSITE" id="PS50928"/>
    </source>
</evidence>
<gene>
    <name evidence="9" type="ORF">OHV25_10340</name>
</gene>
<keyword evidence="6 7" id="KW-0472">Membrane</keyword>
<dbReference type="EMBL" id="CP108253">
    <property type="protein sequence ID" value="WTU39955.1"/>
    <property type="molecule type" value="Genomic_DNA"/>
</dbReference>
<evidence type="ECO:0000256" key="1">
    <source>
        <dbReference type="ARBA" id="ARBA00004651"/>
    </source>
</evidence>
<feature type="transmembrane region" description="Helical" evidence="7">
    <location>
        <begin position="105"/>
        <end position="126"/>
    </location>
</feature>
<evidence type="ECO:0000256" key="5">
    <source>
        <dbReference type="ARBA" id="ARBA00022989"/>
    </source>
</evidence>
<keyword evidence="5 7" id="KW-1133">Transmembrane helix</keyword>
<dbReference type="CDD" id="cd06261">
    <property type="entry name" value="TM_PBP2"/>
    <property type="match status" value="1"/>
</dbReference>
<evidence type="ECO:0000256" key="3">
    <source>
        <dbReference type="ARBA" id="ARBA00022475"/>
    </source>
</evidence>